<reference evidence="6 7" key="1">
    <citation type="submission" date="2017-05" db="EMBL/GenBank/DDBJ databases">
        <title>Vagococcus spp. assemblies.</title>
        <authorList>
            <person name="Gulvik C.A."/>
        </authorList>
    </citation>
    <scope>NUCLEOTIDE SEQUENCE [LARGE SCALE GENOMIC DNA]</scope>
    <source>
        <strain evidence="6 7">LMG 24798</strain>
    </source>
</reference>
<keyword evidence="4 5" id="KW-0472">Membrane</keyword>
<gene>
    <name evidence="6" type="ORF">CBF27_11065</name>
</gene>
<keyword evidence="2 5" id="KW-0812">Transmembrane</keyword>
<dbReference type="Gene3D" id="1.20.1080.10">
    <property type="entry name" value="Glycerol uptake facilitator protein"/>
    <property type="match status" value="1"/>
</dbReference>
<comment type="subcellular location">
    <subcellularLocation>
        <location evidence="1">Membrane</location>
        <topology evidence="1">Multi-pass membrane protein</topology>
    </subcellularLocation>
</comment>
<evidence type="ECO:0000256" key="2">
    <source>
        <dbReference type="ARBA" id="ARBA00022692"/>
    </source>
</evidence>
<feature type="transmembrane region" description="Helical" evidence="5">
    <location>
        <begin position="105"/>
        <end position="127"/>
    </location>
</feature>
<feature type="transmembrane region" description="Helical" evidence="5">
    <location>
        <begin position="187"/>
        <end position="214"/>
    </location>
</feature>
<dbReference type="Pfam" id="PF01226">
    <property type="entry name" value="Form_Nir_trans"/>
    <property type="match status" value="1"/>
</dbReference>
<feature type="transmembrane region" description="Helical" evidence="5">
    <location>
        <begin position="64"/>
        <end position="84"/>
    </location>
</feature>
<evidence type="ECO:0000256" key="3">
    <source>
        <dbReference type="ARBA" id="ARBA00022989"/>
    </source>
</evidence>
<organism evidence="6 7">
    <name type="scientific">Vagococcus acidifermentans</name>
    <dbReference type="NCBI Taxonomy" id="564710"/>
    <lineage>
        <taxon>Bacteria</taxon>
        <taxon>Bacillati</taxon>
        <taxon>Bacillota</taxon>
        <taxon>Bacilli</taxon>
        <taxon>Lactobacillales</taxon>
        <taxon>Enterococcaceae</taxon>
        <taxon>Vagococcus</taxon>
    </lineage>
</organism>
<dbReference type="EMBL" id="NGKC01000013">
    <property type="protein sequence ID" value="RSU10278.1"/>
    <property type="molecule type" value="Genomic_DNA"/>
</dbReference>
<keyword evidence="3 5" id="KW-1133">Transmembrane helix</keyword>
<feature type="transmembrane region" description="Helical" evidence="5">
    <location>
        <begin position="29"/>
        <end position="52"/>
    </location>
</feature>
<evidence type="ECO:0000313" key="6">
    <source>
        <dbReference type="EMBL" id="RSU10278.1"/>
    </source>
</evidence>
<dbReference type="Proteomes" id="UP000286773">
    <property type="component" value="Unassembled WGS sequence"/>
</dbReference>
<dbReference type="InterPro" id="IPR000292">
    <property type="entry name" value="For/NO2_transpt"/>
</dbReference>
<evidence type="ECO:0000256" key="1">
    <source>
        <dbReference type="ARBA" id="ARBA00004141"/>
    </source>
</evidence>
<proteinExistence type="predicted"/>
<feature type="transmembrane region" description="Helical" evidence="5">
    <location>
        <begin position="234"/>
        <end position="256"/>
    </location>
</feature>
<dbReference type="PANTHER" id="PTHR30520">
    <property type="entry name" value="FORMATE TRANSPORTER-RELATED"/>
    <property type="match status" value="1"/>
</dbReference>
<dbReference type="RefSeq" id="WP_126814374.1">
    <property type="nucleotide sequence ID" value="NZ_NGKC01000013.1"/>
</dbReference>
<comment type="caution">
    <text evidence="6">The sequence shown here is derived from an EMBL/GenBank/DDBJ whole genome shotgun (WGS) entry which is preliminary data.</text>
</comment>
<keyword evidence="7" id="KW-1185">Reference proteome</keyword>
<dbReference type="OrthoDB" id="9786493at2"/>
<sequence length="268" mass="29395">MEYGSELMSKIEAAIAKKINLFHSSFGRYAVRAIFATAFLTLGTAIAFGVAMKGEEIAHGLGKMLYAFMFSWSLVMIIYLNAELATSNMMYMTVGVYKKKVSVPLALKVLFTCLLFNLIGGVVFGYAMSLTSPFQHLAENSFVYSVVTSKLEKGALQIFIEGIFANMVVNIAVLATMRMKDDIGKIFSLLFIIYIFAFLGFEHVVANFVSMPVAFFASKGTLAAFTAGNVVKNITLAFLGNYVGGGLVMGLTYAWLNDNSHTKFTYLD</sequence>
<evidence type="ECO:0000256" key="5">
    <source>
        <dbReference type="SAM" id="Phobius"/>
    </source>
</evidence>
<dbReference type="InterPro" id="IPR023271">
    <property type="entry name" value="Aquaporin-like"/>
</dbReference>
<dbReference type="GO" id="GO:0005886">
    <property type="term" value="C:plasma membrane"/>
    <property type="evidence" value="ECO:0007669"/>
    <property type="project" value="TreeGrafter"/>
</dbReference>
<name>A0A430AQ80_9ENTE</name>
<evidence type="ECO:0000256" key="4">
    <source>
        <dbReference type="ARBA" id="ARBA00023136"/>
    </source>
</evidence>
<dbReference type="GO" id="GO:0015499">
    <property type="term" value="F:formate transmembrane transporter activity"/>
    <property type="evidence" value="ECO:0007669"/>
    <property type="project" value="TreeGrafter"/>
</dbReference>
<evidence type="ECO:0000313" key="7">
    <source>
        <dbReference type="Proteomes" id="UP000286773"/>
    </source>
</evidence>
<protein>
    <submittedName>
        <fullName evidence="6">Formate-nitrite transporter</fullName>
    </submittedName>
</protein>
<accession>A0A430AQ80</accession>
<dbReference type="PANTHER" id="PTHR30520:SF8">
    <property type="entry name" value="NITRITE TRANSPORTER NIRC"/>
    <property type="match status" value="1"/>
</dbReference>
<dbReference type="AlphaFoldDB" id="A0A430AQ80"/>
<feature type="transmembrane region" description="Helical" evidence="5">
    <location>
        <begin position="154"/>
        <end position="175"/>
    </location>
</feature>